<organism evidence="1 2">
    <name type="scientific">Cystoisospora suis</name>
    <dbReference type="NCBI Taxonomy" id="483139"/>
    <lineage>
        <taxon>Eukaryota</taxon>
        <taxon>Sar</taxon>
        <taxon>Alveolata</taxon>
        <taxon>Apicomplexa</taxon>
        <taxon>Conoidasida</taxon>
        <taxon>Coccidia</taxon>
        <taxon>Eucoccidiorida</taxon>
        <taxon>Eimeriorina</taxon>
        <taxon>Sarcocystidae</taxon>
        <taxon>Cystoisospora</taxon>
    </lineage>
</organism>
<feature type="non-terminal residue" evidence="1">
    <location>
        <position position="1"/>
    </location>
</feature>
<comment type="caution">
    <text evidence="1">The sequence shown here is derived from an EMBL/GenBank/DDBJ whole genome shotgun (WGS) entry which is preliminary data.</text>
</comment>
<reference evidence="1 2" key="1">
    <citation type="journal article" date="2017" name="Int. J. Parasitol.">
        <title>The genome of the protozoan parasite Cystoisospora suis and a reverse vaccinology approach to identify vaccine candidates.</title>
        <authorList>
            <person name="Palmieri N."/>
            <person name="Shrestha A."/>
            <person name="Ruttkowski B."/>
            <person name="Beck T."/>
            <person name="Vogl C."/>
            <person name="Tomley F."/>
            <person name="Blake D.P."/>
            <person name="Joachim A."/>
        </authorList>
    </citation>
    <scope>NUCLEOTIDE SEQUENCE [LARGE SCALE GENOMIC DNA]</scope>
    <source>
        <strain evidence="1 2">Wien I</strain>
    </source>
</reference>
<dbReference type="GeneID" id="94434691"/>
<protein>
    <submittedName>
        <fullName evidence="1">Uncharacterized protein</fullName>
    </submittedName>
</protein>
<evidence type="ECO:0000313" key="2">
    <source>
        <dbReference type="Proteomes" id="UP000221165"/>
    </source>
</evidence>
<sequence>STPHPACPLFRFPVVVYETILLAASVCCTLCKGTDFVPFLDAHSSASADSC</sequence>
<dbReference type="Proteomes" id="UP000221165">
    <property type="component" value="Unassembled WGS sequence"/>
</dbReference>
<dbReference type="AlphaFoldDB" id="A0A2C6KBG7"/>
<gene>
    <name evidence="1" type="ORF">CSUI_011381</name>
</gene>
<name>A0A2C6KBG7_9APIC</name>
<dbReference type="EMBL" id="MIGC01011174">
    <property type="protein sequence ID" value="PHJ14809.1"/>
    <property type="molecule type" value="Genomic_DNA"/>
</dbReference>
<proteinExistence type="predicted"/>
<dbReference type="VEuPathDB" id="ToxoDB:CSUI_011381"/>
<accession>A0A2C6KBG7</accession>
<dbReference type="RefSeq" id="XP_067916544.1">
    <property type="nucleotide sequence ID" value="XM_068071480.1"/>
</dbReference>
<keyword evidence="2" id="KW-1185">Reference proteome</keyword>
<evidence type="ECO:0000313" key="1">
    <source>
        <dbReference type="EMBL" id="PHJ14809.1"/>
    </source>
</evidence>